<dbReference type="InterPro" id="IPR013798">
    <property type="entry name" value="Indole-3-glycerol_P_synth_dom"/>
</dbReference>
<organism evidence="10">
    <name type="scientific">marine metagenome</name>
    <dbReference type="NCBI Taxonomy" id="408172"/>
    <lineage>
        <taxon>unclassified sequences</taxon>
        <taxon>metagenomes</taxon>
        <taxon>ecological metagenomes</taxon>
    </lineage>
</organism>
<reference evidence="10" key="1">
    <citation type="submission" date="2018-05" db="EMBL/GenBank/DDBJ databases">
        <authorList>
            <person name="Lanie J.A."/>
            <person name="Ng W.-L."/>
            <person name="Kazmierczak K.M."/>
            <person name="Andrzejewski T.M."/>
            <person name="Davidsen T.M."/>
            <person name="Wayne K.J."/>
            <person name="Tettelin H."/>
            <person name="Glass J.I."/>
            <person name="Rusch D."/>
            <person name="Podicherti R."/>
            <person name="Tsui H.-C.T."/>
            <person name="Winkler M.E."/>
        </authorList>
    </citation>
    <scope>NUCLEOTIDE SEQUENCE</scope>
</reference>
<dbReference type="GO" id="GO:0000162">
    <property type="term" value="P:L-tryptophan biosynthetic process"/>
    <property type="evidence" value="ECO:0007669"/>
    <property type="project" value="UniProtKB-UniPathway"/>
</dbReference>
<keyword evidence="5" id="KW-0210">Decarboxylase</keyword>
<dbReference type="EMBL" id="UINC01064545">
    <property type="protein sequence ID" value="SVB93321.1"/>
    <property type="molecule type" value="Genomic_DNA"/>
</dbReference>
<evidence type="ECO:0000313" key="10">
    <source>
        <dbReference type="EMBL" id="SVB93321.1"/>
    </source>
</evidence>
<keyword evidence="7" id="KW-0057">Aromatic amino acid biosynthesis</keyword>
<feature type="non-terminal residue" evidence="10">
    <location>
        <position position="1"/>
    </location>
</feature>
<keyword evidence="4" id="KW-0028">Amino-acid biosynthesis</keyword>
<feature type="domain" description="Indole-3-glycerol phosphate synthase" evidence="9">
    <location>
        <begin position="1"/>
        <end position="65"/>
    </location>
</feature>
<dbReference type="PANTHER" id="PTHR22854">
    <property type="entry name" value="TRYPTOPHAN BIOSYNTHESIS PROTEIN"/>
    <property type="match status" value="1"/>
</dbReference>
<dbReference type="InterPro" id="IPR011060">
    <property type="entry name" value="RibuloseP-bd_barrel"/>
</dbReference>
<dbReference type="Gene3D" id="3.20.20.70">
    <property type="entry name" value="Aldolase class I"/>
    <property type="match status" value="1"/>
</dbReference>
<proteinExistence type="predicted"/>
<sequence>VNNRDLKTMTTSLATTEKLAPLIPRDKIIVSESGINSYADIERVKNAGANAVLVGESLVTSTDPGVSLSGLI</sequence>
<accession>A0A382I3N8</accession>
<dbReference type="Pfam" id="PF00218">
    <property type="entry name" value="IGPS"/>
    <property type="match status" value="1"/>
</dbReference>
<dbReference type="InterPro" id="IPR013785">
    <property type="entry name" value="Aldolase_TIM"/>
</dbReference>
<dbReference type="AlphaFoldDB" id="A0A382I3N8"/>
<protein>
    <recommendedName>
        <fullName evidence="3">indole-3-glycerol-phosphate synthase</fullName>
        <ecNumber evidence="3">4.1.1.48</ecNumber>
    </recommendedName>
</protein>
<evidence type="ECO:0000256" key="2">
    <source>
        <dbReference type="ARBA" id="ARBA00004696"/>
    </source>
</evidence>
<dbReference type="SUPFAM" id="SSF51366">
    <property type="entry name" value="Ribulose-phoshate binding barrel"/>
    <property type="match status" value="1"/>
</dbReference>
<evidence type="ECO:0000256" key="1">
    <source>
        <dbReference type="ARBA" id="ARBA00001633"/>
    </source>
</evidence>
<evidence type="ECO:0000256" key="5">
    <source>
        <dbReference type="ARBA" id="ARBA00022793"/>
    </source>
</evidence>
<evidence type="ECO:0000256" key="6">
    <source>
        <dbReference type="ARBA" id="ARBA00022822"/>
    </source>
</evidence>
<dbReference type="GO" id="GO:0004640">
    <property type="term" value="F:phosphoribosylanthranilate isomerase activity"/>
    <property type="evidence" value="ECO:0007669"/>
    <property type="project" value="TreeGrafter"/>
</dbReference>
<evidence type="ECO:0000256" key="3">
    <source>
        <dbReference type="ARBA" id="ARBA00012362"/>
    </source>
</evidence>
<gene>
    <name evidence="10" type="ORF">METZ01_LOCUS246175</name>
</gene>
<dbReference type="UniPathway" id="UPA00035">
    <property type="reaction ID" value="UER00043"/>
</dbReference>
<keyword evidence="8" id="KW-0456">Lyase</keyword>
<dbReference type="EC" id="4.1.1.48" evidence="3"/>
<comment type="catalytic activity">
    <reaction evidence="1">
        <text>1-(2-carboxyphenylamino)-1-deoxy-D-ribulose 5-phosphate + H(+) = (1S,2R)-1-C-(indol-3-yl)glycerol 3-phosphate + CO2 + H2O</text>
        <dbReference type="Rhea" id="RHEA:23476"/>
        <dbReference type="ChEBI" id="CHEBI:15377"/>
        <dbReference type="ChEBI" id="CHEBI:15378"/>
        <dbReference type="ChEBI" id="CHEBI:16526"/>
        <dbReference type="ChEBI" id="CHEBI:58613"/>
        <dbReference type="ChEBI" id="CHEBI:58866"/>
        <dbReference type="EC" id="4.1.1.48"/>
    </reaction>
</comment>
<evidence type="ECO:0000259" key="9">
    <source>
        <dbReference type="Pfam" id="PF00218"/>
    </source>
</evidence>
<evidence type="ECO:0000256" key="4">
    <source>
        <dbReference type="ARBA" id="ARBA00022605"/>
    </source>
</evidence>
<evidence type="ECO:0000256" key="7">
    <source>
        <dbReference type="ARBA" id="ARBA00023141"/>
    </source>
</evidence>
<evidence type="ECO:0000256" key="8">
    <source>
        <dbReference type="ARBA" id="ARBA00023239"/>
    </source>
</evidence>
<dbReference type="InterPro" id="IPR045186">
    <property type="entry name" value="Indole-3-glycerol_P_synth"/>
</dbReference>
<dbReference type="PANTHER" id="PTHR22854:SF2">
    <property type="entry name" value="INDOLE-3-GLYCEROL-PHOSPHATE SYNTHASE"/>
    <property type="match status" value="1"/>
</dbReference>
<name>A0A382I3N8_9ZZZZ</name>
<comment type="pathway">
    <text evidence="2">Amino-acid biosynthesis; L-tryptophan biosynthesis; L-tryptophan from chorismate: step 4/5.</text>
</comment>
<dbReference type="GO" id="GO:0004425">
    <property type="term" value="F:indole-3-glycerol-phosphate synthase activity"/>
    <property type="evidence" value="ECO:0007669"/>
    <property type="project" value="UniProtKB-EC"/>
</dbReference>
<keyword evidence="6" id="KW-0822">Tryptophan biosynthesis</keyword>